<name>A0A1I6QTB2_9RHOB</name>
<reference evidence="9" key="1">
    <citation type="submission" date="2016-10" db="EMBL/GenBank/DDBJ databases">
        <authorList>
            <person name="Varghese N."/>
            <person name="Submissions S."/>
        </authorList>
    </citation>
    <scope>NUCLEOTIDE SEQUENCE [LARGE SCALE GENOMIC DNA]</scope>
    <source>
        <strain evidence="9">DSM 23422</strain>
    </source>
</reference>
<dbReference type="AlphaFoldDB" id="A0A1I6QTB2"/>
<keyword evidence="6" id="KW-0472">Membrane</keyword>
<evidence type="ECO:0000313" key="8">
    <source>
        <dbReference type="EMBL" id="SFS55681.1"/>
    </source>
</evidence>
<accession>A0A1I6QTB2</accession>
<dbReference type="PANTHER" id="PTHR30558">
    <property type="entry name" value="EXBD MEMBRANE COMPONENT OF PMF-DRIVEN MACROMOLECULE IMPORT SYSTEM"/>
    <property type="match status" value="1"/>
</dbReference>
<protein>
    <submittedName>
        <fullName evidence="8">Outer membrane transport energization protein ExbD</fullName>
    </submittedName>
</protein>
<keyword evidence="5" id="KW-1133">Transmembrane helix</keyword>
<keyword evidence="4 7" id="KW-0812">Transmembrane</keyword>
<dbReference type="GO" id="GO:0015031">
    <property type="term" value="P:protein transport"/>
    <property type="evidence" value="ECO:0007669"/>
    <property type="project" value="UniProtKB-KW"/>
</dbReference>
<organism evidence="8 9">
    <name type="scientific">Sulfitobacter marinus</name>
    <dbReference type="NCBI Taxonomy" id="394264"/>
    <lineage>
        <taxon>Bacteria</taxon>
        <taxon>Pseudomonadati</taxon>
        <taxon>Pseudomonadota</taxon>
        <taxon>Alphaproteobacteria</taxon>
        <taxon>Rhodobacterales</taxon>
        <taxon>Roseobacteraceae</taxon>
        <taxon>Sulfitobacter</taxon>
    </lineage>
</organism>
<dbReference type="GO" id="GO:0022857">
    <property type="term" value="F:transmembrane transporter activity"/>
    <property type="evidence" value="ECO:0007669"/>
    <property type="project" value="InterPro"/>
</dbReference>
<evidence type="ECO:0000256" key="3">
    <source>
        <dbReference type="ARBA" id="ARBA00022475"/>
    </source>
</evidence>
<dbReference type="STRING" id="394264.SAMN04488040_0923"/>
<sequence>MRGQLPPMARPRTRRRRLSMTSLIDVIFLLLLFFMLTSTFSKFSEVELAAAGPGTAAPSDAKPLFLQLGTETLRVNGDDVGLDALASSSVGQAQEGTVLLVSLKAGVDAQRLTDLLVALRGFPALQVSVLGG</sequence>
<evidence type="ECO:0000256" key="5">
    <source>
        <dbReference type="ARBA" id="ARBA00022989"/>
    </source>
</evidence>
<dbReference type="EMBL" id="FPAJ01000001">
    <property type="protein sequence ID" value="SFS55681.1"/>
    <property type="molecule type" value="Genomic_DNA"/>
</dbReference>
<comment type="similarity">
    <text evidence="2 7">Belongs to the ExbD/TolR family.</text>
</comment>
<dbReference type="GO" id="GO:0005886">
    <property type="term" value="C:plasma membrane"/>
    <property type="evidence" value="ECO:0007669"/>
    <property type="project" value="UniProtKB-SubCell"/>
</dbReference>
<dbReference type="Proteomes" id="UP000199239">
    <property type="component" value="Unassembled WGS sequence"/>
</dbReference>
<keyword evidence="7" id="KW-0813">Transport</keyword>
<keyword evidence="3" id="KW-1003">Cell membrane</keyword>
<proteinExistence type="inferred from homology"/>
<dbReference type="InterPro" id="IPR003400">
    <property type="entry name" value="ExbD"/>
</dbReference>
<keyword evidence="7" id="KW-0653">Protein transport</keyword>
<evidence type="ECO:0000256" key="6">
    <source>
        <dbReference type="ARBA" id="ARBA00023136"/>
    </source>
</evidence>
<evidence type="ECO:0000256" key="4">
    <source>
        <dbReference type="ARBA" id="ARBA00022692"/>
    </source>
</evidence>
<evidence type="ECO:0000256" key="7">
    <source>
        <dbReference type="RuleBase" id="RU003879"/>
    </source>
</evidence>
<keyword evidence="9" id="KW-1185">Reference proteome</keyword>
<gene>
    <name evidence="8" type="ORF">SAMN04488040_0923</name>
</gene>
<dbReference type="PANTHER" id="PTHR30558:SF3">
    <property type="entry name" value="BIOPOLYMER TRANSPORT PROTEIN EXBD-RELATED"/>
    <property type="match status" value="1"/>
</dbReference>
<comment type="subcellular location">
    <subcellularLocation>
        <location evidence="1">Cell membrane</location>
        <topology evidence="1">Single-pass membrane protein</topology>
    </subcellularLocation>
    <subcellularLocation>
        <location evidence="7">Cell membrane</location>
        <topology evidence="7">Single-pass type II membrane protein</topology>
    </subcellularLocation>
</comment>
<evidence type="ECO:0000256" key="1">
    <source>
        <dbReference type="ARBA" id="ARBA00004162"/>
    </source>
</evidence>
<evidence type="ECO:0000256" key="2">
    <source>
        <dbReference type="ARBA" id="ARBA00005811"/>
    </source>
</evidence>
<evidence type="ECO:0000313" key="9">
    <source>
        <dbReference type="Proteomes" id="UP000199239"/>
    </source>
</evidence>
<dbReference type="Pfam" id="PF02472">
    <property type="entry name" value="ExbD"/>
    <property type="match status" value="1"/>
</dbReference>